<dbReference type="SUPFAM" id="SSF52467">
    <property type="entry name" value="DHS-like NAD/FAD-binding domain"/>
    <property type="match status" value="1"/>
</dbReference>
<dbReference type="Gene3D" id="3.40.50.620">
    <property type="entry name" value="HUPs"/>
    <property type="match status" value="1"/>
</dbReference>
<comment type="similarity">
    <text evidence="1">Belongs to the ETF alpha-subunit/FixB family.</text>
</comment>
<dbReference type="InterPro" id="IPR014729">
    <property type="entry name" value="Rossmann-like_a/b/a_fold"/>
</dbReference>
<name>D2XBI2_9BACT</name>
<dbReference type="GO" id="GO:0009055">
    <property type="term" value="F:electron transfer activity"/>
    <property type="evidence" value="ECO:0007669"/>
    <property type="project" value="InterPro"/>
</dbReference>
<dbReference type="InterPro" id="IPR014730">
    <property type="entry name" value="ETF_a/b_N"/>
</dbReference>
<dbReference type="Pfam" id="PF01012">
    <property type="entry name" value="ETF"/>
    <property type="match status" value="1"/>
</dbReference>
<dbReference type="InterPro" id="IPR029035">
    <property type="entry name" value="DHS-like_NAD/FAD-binding_dom"/>
</dbReference>
<keyword evidence="2" id="KW-0285">Flavoprotein</keyword>
<proteinExistence type="inferred from homology"/>
<evidence type="ECO:0000259" key="3">
    <source>
        <dbReference type="SMART" id="SM00893"/>
    </source>
</evidence>
<feature type="binding site" evidence="2">
    <location>
        <begin position="224"/>
        <end position="228"/>
    </location>
    <ligand>
        <name>FAD</name>
        <dbReference type="ChEBI" id="CHEBI:57692"/>
    </ligand>
</feature>
<dbReference type="AlphaFoldDB" id="D2XBI2"/>
<dbReference type="EMBL" id="GU080104">
    <property type="protein sequence ID" value="ADB04301.1"/>
    <property type="molecule type" value="Genomic_DNA"/>
</dbReference>
<feature type="binding site" evidence="2">
    <location>
        <begin position="210"/>
        <end position="211"/>
    </location>
    <ligand>
        <name>FAD</name>
        <dbReference type="ChEBI" id="CHEBI:57692"/>
    </ligand>
</feature>
<dbReference type="Gene3D" id="3.40.50.1220">
    <property type="entry name" value="TPP-binding domain"/>
    <property type="match status" value="1"/>
</dbReference>
<evidence type="ECO:0000313" key="4">
    <source>
        <dbReference type="EMBL" id="ADB04301.1"/>
    </source>
</evidence>
<dbReference type="GO" id="GO:0033539">
    <property type="term" value="P:fatty acid beta-oxidation using acyl-CoA dehydrogenase"/>
    <property type="evidence" value="ECO:0007669"/>
    <property type="project" value="TreeGrafter"/>
</dbReference>
<evidence type="ECO:0000256" key="1">
    <source>
        <dbReference type="ARBA" id="ARBA00005817"/>
    </source>
</evidence>
<organism evidence="4">
    <name type="scientific">bacterium enrichment culture clone N47</name>
    <dbReference type="NCBI Taxonomy" id="700510"/>
    <lineage>
        <taxon>Bacteria</taxon>
        <taxon>environmental samples</taxon>
    </lineage>
</organism>
<dbReference type="PIRSF" id="PIRSF000089">
    <property type="entry name" value="Electra_flavoP_a"/>
    <property type="match status" value="1"/>
</dbReference>
<keyword evidence="2" id="KW-0274">FAD</keyword>
<reference evidence="4" key="1">
    <citation type="journal article" date="2010" name="J. Bacteriol.">
        <title>Combined genomic and proteomic approaches identify gene clusters involved in anaerobic 2-methylnaphthalene degradation in the sulfate-reducing enrichment culture N47.</title>
        <authorList>
            <person name="Selesi D."/>
            <person name="Jehmlich N."/>
            <person name="von Bergen M."/>
            <person name="Schmidt F."/>
            <person name="Rattei T."/>
            <person name="Tischler P."/>
            <person name="Lueders T."/>
            <person name="Meckenstock R.U."/>
        </authorList>
    </citation>
    <scope>NUCLEOTIDE SEQUENCE</scope>
</reference>
<dbReference type="InterPro" id="IPR001308">
    <property type="entry name" value="ETF_a/FixB"/>
</dbReference>
<accession>D2XBI2</accession>
<dbReference type="GO" id="GO:0050660">
    <property type="term" value="F:flavin adenine dinucleotide binding"/>
    <property type="evidence" value="ECO:0007669"/>
    <property type="project" value="InterPro"/>
</dbReference>
<protein>
    <submittedName>
        <fullName evidence="4">Putative electron transfer flavoprotein alpha subunit</fullName>
    </submittedName>
</protein>
<feature type="non-terminal residue" evidence="4">
    <location>
        <position position="296"/>
    </location>
</feature>
<dbReference type="InterPro" id="IPR014731">
    <property type="entry name" value="ETF_asu_C"/>
</dbReference>
<dbReference type="SUPFAM" id="SSF52402">
    <property type="entry name" value="Adenine nucleotide alpha hydrolases-like"/>
    <property type="match status" value="1"/>
</dbReference>
<sequence length="296" mass="31091">MKTLIVEVIDPAKLAELVTVSKKFCGQPDVVGIGKGEIPGSYGKAYQTEETIGANLLPALAELVKKCGYEVILFSATTTGSSLAGPLAARLQAAIISEVIAVDSDTEVSCPIYGGKVVAKYKLNAKPAILTIRRKYFEKAELEGATPSEALEKVQTLVSLLAEHEDKAEGVPLEDADIIVSGGRGIGSKDSFAMLQDLATLFKEGAVGASRGAVDDGWAQPSMQIGQTGKIVAPSIYLAIGLSGASQHLAGIANAKCVVAINKDEEANIFNRARFGIVMDYKKVVPALIEALKEEA</sequence>
<feature type="binding site" evidence="2">
    <location>
        <position position="184"/>
    </location>
    <ligand>
        <name>FAD</name>
        <dbReference type="ChEBI" id="CHEBI:57692"/>
    </ligand>
</feature>
<dbReference type="PANTHER" id="PTHR43153:SF1">
    <property type="entry name" value="ELECTRON TRANSFER FLAVOPROTEIN SUBUNIT ALPHA, MITOCHONDRIAL"/>
    <property type="match status" value="1"/>
</dbReference>
<feature type="domain" description="Electron transfer flavoprotein alpha/beta-subunit N-terminal" evidence="3">
    <location>
        <begin position="2"/>
        <end position="168"/>
    </location>
</feature>
<comment type="cofactor">
    <cofactor evidence="2">
        <name>FAD</name>
        <dbReference type="ChEBI" id="CHEBI:57692"/>
    </cofactor>
    <text evidence="2">Binds 1 FAD per dimer.</text>
</comment>
<feature type="binding site" evidence="2">
    <location>
        <begin position="241"/>
        <end position="248"/>
    </location>
    <ligand>
        <name>FAD</name>
        <dbReference type="ChEBI" id="CHEBI:57692"/>
    </ligand>
</feature>
<feature type="binding site" evidence="2">
    <location>
        <position position="262"/>
    </location>
    <ligand>
        <name>FAD</name>
        <dbReference type="ChEBI" id="CHEBI:57692"/>
    </ligand>
</feature>
<evidence type="ECO:0000256" key="2">
    <source>
        <dbReference type="PIRSR" id="PIRSR000089-1"/>
    </source>
</evidence>
<dbReference type="PANTHER" id="PTHR43153">
    <property type="entry name" value="ELECTRON TRANSFER FLAVOPROTEIN ALPHA"/>
    <property type="match status" value="1"/>
</dbReference>
<dbReference type="Pfam" id="PF00766">
    <property type="entry name" value="ETF_alpha"/>
    <property type="match status" value="1"/>
</dbReference>
<dbReference type="SMART" id="SM00893">
    <property type="entry name" value="ETF"/>
    <property type="match status" value="1"/>
</dbReference>